<evidence type="ECO:0000256" key="2">
    <source>
        <dbReference type="ARBA" id="ARBA00013218"/>
    </source>
</evidence>
<dbReference type="Pfam" id="PF24808">
    <property type="entry name" value="DUF7707"/>
    <property type="match status" value="1"/>
</dbReference>
<dbReference type="InterPro" id="IPR008927">
    <property type="entry name" value="6-PGluconate_DH-like_C_sf"/>
</dbReference>
<dbReference type="Gene3D" id="1.10.1040.10">
    <property type="entry name" value="N-(1-d-carboxylethyl)-l-norvaline Dehydrogenase, domain 2"/>
    <property type="match status" value="1"/>
</dbReference>
<keyword evidence="3 7" id="KW-0560">Oxidoreductase</keyword>
<dbReference type="InterPro" id="IPR036291">
    <property type="entry name" value="NAD(P)-bd_dom_sf"/>
</dbReference>
<feature type="region of interest" description="Disordered" evidence="9">
    <location>
        <begin position="397"/>
        <end position="434"/>
    </location>
</feature>
<dbReference type="AlphaFoldDB" id="A0A0G2GLW2"/>
<evidence type="ECO:0000256" key="6">
    <source>
        <dbReference type="ARBA" id="ARBA00072861"/>
    </source>
</evidence>
<dbReference type="InterPro" id="IPR056124">
    <property type="entry name" value="DUF7707"/>
</dbReference>
<dbReference type="InterPro" id="IPR011128">
    <property type="entry name" value="G3P_DH_NAD-dep_N"/>
</dbReference>
<evidence type="ECO:0000256" key="3">
    <source>
        <dbReference type="ARBA" id="ARBA00023002"/>
    </source>
</evidence>
<dbReference type="GO" id="GO:0046168">
    <property type="term" value="P:glycerol-3-phosphate catabolic process"/>
    <property type="evidence" value="ECO:0007669"/>
    <property type="project" value="UniProtKB-UniRule"/>
</dbReference>
<dbReference type="GO" id="GO:0005975">
    <property type="term" value="P:carbohydrate metabolic process"/>
    <property type="evidence" value="ECO:0007669"/>
    <property type="project" value="InterPro"/>
</dbReference>
<evidence type="ECO:0000256" key="7">
    <source>
        <dbReference type="RuleBase" id="RU000437"/>
    </source>
</evidence>
<feature type="chain" id="PRO_5002544560" description="Glycerol-3-phosphate dehydrogenase [NAD(+)]" evidence="10">
    <location>
        <begin position="21"/>
        <end position="628"/>
    </location>
</feature>
<evidence type="ECO:0000256" key="4">
    <source>
        <dbReference type="ARBA" id="ARBA00023027"/>
    </source>
</evidence>
<dbReference type="InterPro" id="IPR013328">
    <property type="entry name" value="6PGD_dom2"/>
</dbReference>
<evidence type="ECO:0000259" key="11">
    <source>
        <dbReference type="Pfam" id="PF01210"/>
    </source>
</evidence>
<protein>
    <recommendedName>
        <fullName evidence="6 8">Glycerol-3-phosphate dehydrogenase [NAD(+)]</fullName>
        <ecNumber evidence="2 8">1.1.1.8</ecNumber>
    </recommendedName>
</protein>
<accession>A0A0G2GLW2</accession>
<comment type="catalytic activity">
    <reaction evidence="5 8">
        <text>sn-glycerol 3-phosphate + NAD(+) = dihydroxyacetone phosphate + NADH + H(+)</text>
        <dbReference type="Rhea" id="RHEA:11092"/>
        <dbReference type="ChEBI" id="CHEBI:15378"/>
        <dbReference type="ChEBI" id="CHEBI:57540"/>
        <dbReference type="ChEBI" id="CHEBI:57597"/>
        <dbReference type="ChEBI" id="CHEBI:57642"/>
        <dbReference type="ChEBI" id="CHEBI:57945"/>
        <dbReference type="EC" id="1.1.1.8"/>
    </reaction>
</comment>
<keyword evidence="4 7" id="KW-0520">NAD</keyword>
<sequence>MRFTTFSLVAVSALSGFAAAQSSASSASATAASTVSEPSSVPAADRNTWCRAQLQSCPTLCGGSTSNNTCDINTLTYNCTCDPVIANFNVSDFEQTLPSLECQYAVAQCTSNHPDDAVGQAACQSVVCGSKNVTSQVSASSSSSASATPSSTSGASGSASGSSAAATTTAASAGIALAKTYGSGALVAGLLAAFGFALASPNLIGVDRGFPWQPRILALTAAVGRRGTTMAKIVAENVKAHPQLFEEEVQMWVYEEEVVIDKKSRHYDASNSLCQGAQKLSKVINDLHENVKYLPNITLPANVIANPSLDAAARDSTLLVFVIPHQFIARICDRLKGKILPYARGISCTKGVDVSDKGIQLFSESIGQRLGIYCGALSGANIATEIAQEKYSETTVAYDPPPIDSRQPSPTPSPSESTTDLVAPNNGSPGERSVVLRPLPIDYPALSHENVKKLFHRPYFHVRMVSDVAGVSLGGALKNVVALAAGFVDGLGWGDNAKAAVMRVGLLEMVKFGTNFFSSSCRTSTFTEESCGMADVVTSCMGGRNFRCAKLAIERGMSVEDVEKAELNGQKLQGTSTAYEVHSFLKGQDMVDEFPLFTAVYIDLHEDADILEGNVKAEDIPDLIEPKD</sequence>
<comment type="similarity">
    <text evidence="1 7">Belongs to the NAD-dependent glycerol-3-phosphate dehydrogenase family.</text>
</comment>
<dbReference type="PROSITE" id="PS00957">
    <property type="entry name" value="NAD_G3PDH"/>
    <property type="match status" value="1"/>
</dbReference>
<feature type="signal peptide" evidence="10">
    <location>
        <begin position="1"/>
        <end position="20"/>
    </location>
</feature>
<feature type="domain" description="Glycerol-3-phosphate dehydrogenase NAD-dependent C-terminal" evidence="12">
    <location>
        <begin position="467"/>
        <end position="609"/>
    </location>
</feature>
<evidence type="ECO:0000256" key="8">
    <source>
        <dbReference type="RuleBase" id="RU361243"/>
    </source>
</evidence>
<dbReference type="Gene3D" id="3.40.50.720">
    <property type="entry name" value="NAD(P)-binding Rossmann-like Domain"/>
    <property type="match status" value="1"/>
</dbReference>
<dbReference type="FunFam" id="1.10.1040.10:FF:000004">
    <property type="entry name" value="Glycerol-3-phosphate dehydrogenase [NAD(+)]"/>
    <property type="match status" value="1"/>
</dbReference>
<evidence type="ECO:0000259" key="13">
    <source>
        <dbReference type="Pfam" id="PF24808"/>
    </source>
</evidence>
<dbReference type="GO" id="GO:0005634">
    <property type="term" value="C:nucleus"/>
    <property type="evidence" value="ECO:0007669"/>
    <property type="project" value="TreeGrafter"/>
</dbReference>
<evidence type="ECO:0000313" key="15">
    <source>
        <dbReference type="Proteomes" id="UP000034182"/>
    </source>
</evidence>
<dbReference type="InterPro" id="IPR006168">
    <property type="entry name" value="G3P_DH_NAD-dep"/>
</dbReference>
<evidence type="ECO:0000313" key="14">
    <source>
        <dbReference type="EMBL" id="KKY17850.1"/>
    </source>
</evidence>
<dbReference type="GO" id="GO:0141152">
    <property type="term" value="F:glycerol-3-phosphate dehydrogenase (NAD+) activity"/>
    <property type="evidence" value="ECO:0007669"/>
    <property type="project" value="UniProtKB-UniRule"/>
</dbReference>
<dbReference type="Pfam" id="PF07479">
    <property type="entry name" value="NAD_Gly3P_dh_C"/>
    <property type="match status" value="1"/>
</dbReference>
<dbReference type="PANTHER" id="PTHR11728:SF8">
    <property type="entry name" value="GLYCEROL-3-PHOSPHATE DEHYDROGENASE [NAD(+)]-RELATED"/>
    <property type="match status" value="1"/>
</dbReference>
<evidence type="ECO:0000256" key="9">
    <source>
        <dbReference type="SAM" id="MobiDB-lite"/>
    </source>
</evidence>
<feature type="compositionally biased region" description="Pro residues" evidence="9">
    <location>
        <begin position="399"/>
        <end position="413"/>
    </location>
</feature>
<dbReference type="GO" id="GO:0005829">
    <property type="term" value="C:cytosol"/>
    <property type="evidence" value="ECO:0007669"/>
    <property type="project" value="TreeGrafter"/>
</dbReference>
<evidence type="ECO:0000256" key="5">
    <source>
        <dbReference type="ARBA" id="ARBA00048683"/>
    </source>
</evidence>
<comment type="caution">
    <text evidence="14">The sequence shown here is derived from an EMBL/GenBank/DDBJ whole genome shotgun (WGS) entry which is preliminary data.</text>
</comment>
<feature type="domain" description="DUF7707" evidence="13">
    <location>
        <begin position="37"/>
        <end position="132"/>
    </location>
</feature>
<keyword evidence="10" id="KW-0732">Signal</keyword>
<dbReference type="PANTHER" id="PTHR11728">
    <property type="entry name" value="GLYCEROL-3-PHOSPHATE DEHYDROGENASE"/>
    <property type="match status" value="1"/>
</dbReference>
<dbReference type="PRINTS" id="PR00077">
    <property type="entry name" value="GPDHDRGNASE"/>
</dbReference>
<feature type="region of interest" description="Disordered" evidence="9">
    <location>
        <begin position="139"/>
        <end position="161"/>
    </location>
</feature>
<dbReference type="GO" id="GO:0051287">
    <property type="term" value="F:NAD binding"/>
    <property type="evidence" value="ECO:0007669"/>
    <property type="project" value="UniProtKB-UniRule"/>
</dbReference>
<evidence type="ECO:0000256" key="1">
    <source>
        <dbReference type="ARBA" id="ARBA00011009"/>
    </source>
</evidence>
<dbReference type="SUPFAM" id="SSF48179">
    <property type="entry name" value="6-phosphogluconate dehydrogenase C-terminal domain-like"/>
    <property type="match status" value="1"/>
</dbReference>
<dbReference type="Proteomes" id="UP000034182">
    <property type="component" value="Unassembled WGS sequence"/>
</dbReference>
<reference evidence="14 15" key="1">
    <citation type="submission" date="2015-03" db="EMBL/GenBank/DDBJ databases">
        <authorList>
            <person name="Morales-Cruz A."/>
            <person name="Amrine K.C."/>
            <person name="Cantu D."/>
        </authorList>
    </citation>
    <scope>NUCLEOTIDE SEQUENCE [LARGE SCALE GENOMIC DNA]</scope>
    <source>
        <strain evidence="14">DS831</strain>
    </source>
</reference>
<dbReference type="Pfam" id="PF01210">
    <property type="entry name" value="NAD_Gly3P_dh_N"/>
    <property type="match status" value="1"/>
</dbReference>
<dbReference type="EC" id="1.1.1.8" evidence="2 8"/>
<name>A0A0G2GLW2_9PEZI</name>
<dbReference type="EMBL" id="LAQI01000143">
    <property type="protein sequence ID" value="KKY17850.1"/>
    <property type="molecule type" value="Genomic_DNA"/>
</dbReference>
<evidence type="ECO:0000259" key="12">
    <source>
        <dbReference type="Pfam" id="PF07479"/>
    </source>
</evidence>
<dbReference type="SUPFAM" id="SSF51735">
    <property type="entry name" value="NAD(P)-binding Rossmann-fold domains"/>
    <property type="match status" value="1"/>
</dbReference>
<organism evidence="14 15">
    <name type="scientific">Diplodia seriata</name>
    <dbReference type="NCBI Taxonomy" id="420778"/>
    <lineage>
        <taxon>Eukaryota</taxon>
        <taxon>Fungi</taxon>
        <taxon>Dikarya</taxon>
        <taxon>Ascomycota</taxon>
        <taxon>Pezizomycotina</taxon>
        <taxon>Dothideomycetes</taxon>
        <taxon>Dothideomycetes incertae sedis</taxon>
        <taxon>Botryosphaeriales</taxon>
        <taxon>Botryosphaeriaceae</taxon>
        <taxon>Diplodia</taxon>
    </lineage>
</organism>
<evidence type="ECO:0000256" key="10">
    <source>
        <dbReference type="SAM" id="SignalP"/>
    </source>
</evidence>
<gene>
    <name evidence="14" type="ORF">UCDDS831_g06165</name>
</gene>
<feature type="domain" description="Glycerol-3-phosphate dehydrogenase NAD-dependent N-terminal" evidence="11">
    <location>
        <begin position="224"/>
        <end position="399"/>
    </location>
</feature>
<dbReference type="InterPro" id="IPR006109">
    <property type="entry name" value="G3P_DH_NAD-dep_C"/>
</dbReference>
<proteinExistence type="inferred from homology"/>
<reference evidence="14 15" key="2">
    <citation type="submission" date="2015-05" db="EMBL/GenBank/DDBJ databases">
        <title>Distinctive expansion of gene families associated with plant cell wall degradation and secondary metabolism in the genomes of grapevine trunk pathogens.</title>
        <authorList>
            <person name="Lawrence D.P."/>
            <person name="Travadon R."/>
            <person name="Rolshausen P.E."/>
            <person name="Baumgartner K."/>
        </authorList>
    </citation>
    <scope>NUCLEOTIDE SEQUENCE [LARGE SCALE GENOMIC DNA]</scope>
    <source>
        <strain evidence="14">DS831</strain>
    </source>
</reference>